<feature type="compositionally biased region" description="Low complexity" evidence="1">
    <location>
        <begin position="9"/>
        <end position="27"/>
    </location>
</feature>
<accession>A0A9N9AKV4</accession>
<proteinExistence type="predicted"/>
<organism evidence="2 3">
    <name type="scientific">Diversispora eburnea</name>
    <dbReference type="NCBI Taxonomy" id="1213867"/>
    <lineage>
        <taxon>Eukaryota</taxon>
        <taxon>Fungi</taxon>
        <taxon>Fungi incertae sedis</taxon>
        <taxon>Mucoromycota</taxon>
        <taxon>Glomeromycotina</taxon>
        <taxon>Glomeromycetes</taxon>
        <taxon>Diversisporales</taxon>
        <taxon>Diversisporaceae</taxon>
        <taxon>Diversispora</taxon>
    </lineage>
</organism>
<protein>
    <submittedName>
        <fullName evidence="2">162_t:CDS:1</fullName>
    </submittedName>
</protein>
<gene>
    <name evidence="2" type="ORF">DEBURN_LOCUS6244</name>
</gene>
<evidence type="ECO:0000313" key="3">
    <source>
        <dbReference type="Proteomes" id="UP000789706"/>
    </source>
</evidence>
<feature type="region of interest" description="Disordered" evidence="1">
    <location>
        <begin position="1"/>
        <end position="30"/>
    </location>
</feature>
<reference evidence="2" key="1">
    <citation type="submission" date="2021-06" db="EMBL/GenBank/DDBJ databases">
        <authorList>
            <person name="Kallberg Y."/>
            <person name="Tangrot J."/>
            <person name="Rosling A."/>
        </authorList>
    </citation>
    <scope>NUCLEOTIDE SEQUENCE</scope>
    <source>
        <strain evidence="2">AZ414A</strain>
    </source>
</reference>
<name>A0A9N9AKV4_9GLOM</name>
<dbReference type="Proteomes" id="UP000789706">
    <property type="component" value="Unassembled WGS sequence"/>
</dbReference>
<dbReference type="EMBL" id="CAJVPK010000624">
    <property type="protein sequence ID" value="CAG8533235.1"/>
    <property type="molecule type" value="Genomic_DNA"/>
</dbReference>
<keyword evidence="3" id="KW-1185">Reference proteome</keyword>
<evidence type="ECO:0000256" key="1">
    <source>
        <dbReference type="SAM" id="MobiDB-lite"/>
    </source>
</evidence>
<dbReference type="AlphaFoldDB" id="A0A9N9AKV4"/>
<evidence type="ECO:0000313" key="2">
    <source>
        <dbReference type="EMBL" id="CAG8533235.1"/>
    </source>
</evidence>
<sequence length="218" mass="24378">MSSLTPDKTSTMTLSLTSTTNNNSNSSRISDLYTTRTGRASWYLNMTDEDDDIPHSIPEIQSAPSSPRLRGVDINFDTTTKNDSINNIYNNDSLPVPKLFLTGNNILNKEHRRSLSCDDNFTNNSSNYKGIPLSSNNVEKNKKVYGLYLNHHSSSLVNLQSSNLQSSSSKSTTTNINDDTDDELIDDLKEFGVDRYLNFENKNEKIININVTIPSPTL</sequence>
<comment type="caution">
    <text evidence="2">The sequence shown here is derived from an EMBL/GenBank/DDBJ whole genome shotgun (WGS) entry which is preliminary data.</text>
</comment>